<reference evidence="2" key="1">
    <citation type="journal article" date="2023" name="Mol. Ecol. Resour.">
        <title>Chromosome-level genome assembly of a triploid poplar Populus alba 'Berolinensis'.</title>
        <authorList>
            <person name="Chen S."/>
            <person name="Yu Y."/>
            <person name="Wang X."/>
            <person name="Wang S."/>
            <person name="Zhang T."/>
            <person name="Zhou Y."/>
            <person name="He R."/>
            <person name="Meng N."/>
            <person name="Wang Y."/>
            <person name="Liu W."/>
            <person name="Liu Z."/>
            <person name="Liu J."/>
            <person name="Guo Q."/>
            <person name="Huang H."/>
            <person name="Sederoff R.R."/>
            <person name="Wang G."/>
            <person name="Qu G."/>
            <person name="Chen S."/>
        </authorList>
    </citation>
    <scope>NUCLEOTIDE SEQUENCE</scope>
    <source>
        <strain evidence="2">SC-2020</strain>
    </source>
</reference>
<dbReference type="Proteomes" id="UP001164929">
    <property type="component" value="Chromosome 11"/>
</dbReference>
<organism evidence="2 3">
    <name type="scientific">Populus alba x Populus x berolinensis</name>
    <dbReference type="NCBI Taxonomy" id="444605"/>
    <lineage>
        <taxon>Eukaryota</taxon>
        <taxon>Viridiplantae</taxon>
        <taxon>Streptophyta</taxon>
        <taxon>Embryophyta</taxon>
        <taxon>Tracheophyta</taxon>
        <taxon>Spermatophyta</taxon>
        <taxon>Magnoliopsida</taxon>
        <taxon>eudicotyledons</taxon>
        <taxon>Gunneridae</taxon>
        <taxon>Pentapetalae</taxon>
        <taxon>rosids</taxon>
        <taxon>fabids</taxon>
        <taxon>Malpighiales</taxon>
        <taxon>Salicaceae</taxon>
        <taxon>Saliceae</taxon>
        <taxon>Populus</taxon>
    </lineage>
</organism>
<protein>
    <submittedName>
        <fullName evidence="2">Uncharacterized protein</fullName>
    </submittedName>
</protein>
<keyword evidence="3" id="KW-1185">Reference proteome</keyword>
<name>A0AAD6M5G0_9ROSI</name>
<evidence type="ECO:0000313" key="2">
    <source>
        <dbReference type="EMBL" id="KAJ6979219.1"/>
    </source>
</evidence>
<dbReference type="AlphaFoldDB" id="A0AAD6M5G0"/>
<comment type="caution">
    <text evidence="2">The sequence shown here is derived from an EMBL/GenBank/DDBJ whole genome shotgun (WGS) entry which is preliminary data.</text>
</comment>
<keyword evidence="1" id="KW-1133">Transmembrane helix</keyword>
<keyword evidence="1" id="KW-0472">Membrane</keyword>
<proteinExistence type="predicted"/>
<evidence type="ECO:0000256" key="1">
    <source>
        <dbReference type="SAM" id="Phobius"/>
    </source>
</evidence>
<evidence type="ECO:0000313" key="3">
    <source>
        <dbReference type="Proteomes" id="UP001164929"/>
    </source>
</evidence>
<feature type="transmembrane region" description="Helical" evidence="1">
    <location>
        <begin position="20"/>
        <end position="42"/>
    </location>
</feature>
<gene>
    <name evidence="2" type="ORF">NC653_027394</name>
</gene>
<sequence length="43" mass="5022">MALEGSACDKRRSSIKPLTLSFDSIFLCILIINHILFFFFFYC</sequence>
<accession>A0AAD6M5G0</accession>
<keyword evidence="1" id="KW-0812">Transmembrane</keyword>
<dbReference type="EMBL" id="JAQIZT010000011">
    <property type="protein sequence ID" value="KAJ6979219.1"/>
    <property type="molecule type" value="Genomic_DNA"/>
</dbReference>